<feature type="transmembrane region" description="Helical" evidence="4">
    <location>
        <begin position="12"/>
        <end position="37"/>
    </location>
</feature>
<dbReference type="Proteomes" id="UP000735302">
    <property type="component" value="Unassembled WGS sequence"/>
</dbReference>
<dbReference type="EMBL" id="BLXT01004129">
    <property type="protein sequence ID" value="GFO09842.1"/>
    <property type="molecule type" value="Genomic_DNA"/>
</dbReference>
<evidence type="ECO:0000256" key="2">
    <source>
        <dbReference type="ARBA" id="ARBA00017835"/>
    </source>
</evidence>
<protein>
    <recommendedName>
        <fullName evidence="2">Mitochondrial fission process protein 1</fullName>
    </recommendedName>
    <alternativeName>
        <fullName evidence="3">Mitochondrial 18 kDa protein</fullName>
    </alternativeName>
</protein>
<keyword evidence="4" id="KW-1133">Transmembrane helix</keyword>
<reference evidence="5 6" key="1">
    <citation type="journal article" date="2021" name="Elife">
        <title>Chloroplast acquisition without the gene transfer in kleptoplastic sea slugs, Plakobranchus ocellatus.</title>
        <authorList>
            <person name="Maeda T."/>
            <person name="Takahashi S."/>
            <person name="Yoshida T."/>
            <person name="Shimamura S."/>
            <person name="Takaki Y."/>
            <person name="Nagai Y."/>
            <person name="Toyoda A."/>
            <person name="Suzuki Y."/>
            <person name="Arimoto A."/>
            <person name="Ishii H."/>
            <person name="Satoh N."/>
            <person name="Nishiyama T."/>
            <person name="Hasebe M."/>
            <person name="Maruyama T."/>
            <person name="Minagawa J."/>
            <person name="Obokata J."/>
            <person name="Shigenobu S."/>
        </authorList>
    </citation>
    <scope>NUCLEOTIDE SEQUENCE [LARGE SCALE GENOMIC DNA]</scope>
</reference>
<feature type="transmembrane region" description="Helical" evidence="4">
    <location>
        <begin position="115"/>
        <end position="135"/>
    </location>
</feature>
<evidence type="ECO:0000256" key="4">
    <source>
        <dbReference type="SAM" id="Phobius"/>
    </source>
</evidence>
<sequence length="151" mass="16538">MAQAERSSFLSPVCFTASFVEVFFYGYGIAVGAAIRYRFCQDLVMSCNAVAGGFIVGHAIHRGFNLNKSDMMVGVIDALINDCLASVLIPTFITYTVCGSTRECLRNTAGVPKGIYKWAPLTLGLCLLPIIMAPIDRGVCWFMNETVRTLY</sequence>
<feature type="transmembrane region" description="Helical" evidence="4">
    <location>
        <begin position="72"/>
        <end position="95"/>
    </location>
</feature>
<proteinExistence type="inferred from homology"/>
<name>A0AAV4ASC3_9GAST</name>
<keyword evidence="4" id="KW-0472">Membrane</keyword>
<comment type="similarity">
    <text evidence="1">Belongs to the MTFP1 family.</text>
</comment>
<keyword evidence="6" id="KW-1185">Reference proteome</keyword>
<comment type="caution">
    <text evidence="5">The sequence shown here is derived from an EMBL/GenBank/DDBJ whole genome shotgun (WGS) entry which is preliminary data.</text>
</comment>
<dbReference type="PANTHER" id="PTHR11001">
    <property type="entry name" value="MITOCHONDRIAL FISSION PROCESS PROTEIN 1"/>
    <property type="match status" value="1"/>
</dbReference>
<dbReference type="AlphaFoldDB" id="A0AAV4ASC3"/>
<dbReference type="InterPro" id="IPR019560">
    <property type="entry name" value="Mitochondrial_18_kDa_protein"/>
</dbReference>
<keyword evidence="4" id="KW-0812">Transmembrane</keyword>
<evidence type="ECO:0000313" key="6">
    <source>
        <dbReference type="Proteomes" id="UP000735302"/>
    </source>
</evidence>
<dbReference type="GO" id="GO:0000266">
    <property type="term" value="P:mitochondrial fission"/>
    <property type="evidence" value="ECO:0007669"/>
    <property type="project" value="TreeGrafter"/>
</dbReference>
<gene>
    <name evidence="5" type="ORF">PoB_003634700</name>
</gene>
<dbReference type="GO" id="GO:0005739">
    <property type="term" value="C:mitochondrion"/>
    <property type="evidence" value="ECO:0007669"/>
    <property type="project" value="TreeGrafter"/>
</dbReference>
<accession>A0AAV4ASC3</accession>
<evidence type="ECO:0000256" key="3">
    <source>
        <dbReference type="ARBA" id="ARBA00029631"/>
    </source>
</evidence>
<dbReference type="PANTHER" id="PTHR11001:SF2">
    <property type="entry name" value="MITOCHONDRIAL FISSION PROCESS PROTEIN 1"/>
    <property type="match status" value="1"/>
</dbReference>
<organism evidence="5 6">
    <name type="scientific">Plakobranchus ocellatus</name>
    <dbReference type="NCBI Taxonomy" id="259542"/>
    <lineage>
        <taxon>Eukaryota</taxon>
        <taxon>Metazoa</taxon>
        <taxon>Spiralia</taxon>
        <taxon>Lophotrochozoa</taxon>
        <taxon>Mollusca</taxon>
        <taxon>Gastropoda</taxon>
        <taxon>Heterobranchia</taxon>
        <taxon>Euthyneura</taxon>
        <taxon>Panpulmonata</taxon>
        <taxon>Sacoglossa</taxon>
        <taxon>Placobranchoidea</taxon>
        <taxon>Plakobranchidae</taxon>
        <taxon>Plakobranchus</taxon>
    </lineage>
</organism>
<evidence type="ECO:0000256" key="1">
    <source>
        <dbReference type="ARBA" id="ARBA00009224"/>
    </source>
</evidence>
<feature type="transmembrane region" description="Helical" evidence="4">
    <location>
        <begin position="43"/>
        <end position="60"/>
    </location>
</feature>
<evidence type="ECO:0000313" key="5">
    <source>
        <dbReference type="EMBL" id="GFO09842.1"/>
    </source>
</evidence>